<proteinExistence type="predicted"/>
<name>A0A427AIZ9_ENSVE</name>
<comment type="caution">
    <text evidence="1">The sequence shown here is derived from an EMBL/GenBank/DDBJ whole genome shotgun (WGS) entry which is preliminary data.</text>
</comment>
<dbReference type="EMBL" id="AMZH03002286">
    <property type="protein sequence ID" value="RRT76122.1"/>
    <property type="molecule type" value="Genomic_DNA"/>
</dbReference>
<dbReference type="Proteomes" id="UP000287651">
    <property type="component" value="Unassembled WGS sequence"/>
</dbReference>
<feature type="non-terminal residue" evidence="1">
    <location>
        <position position="1"/>
    </location>
</feature>
<evidence type="ECO:0008006" key="3">
    <source>
        <dbReference type="Google" id="ProtNLM"/>
    </source>
</evidence>
<sequence length="106" mass="11582">VTSSQLLLFLDSSPSVDLPLLFPLRLRSIENRLEWPTAISLEGSSSILICCPLVGPLILGGVFKLELFLPEEYPMAAPKPKNGPVYMLLGHKREGGVLHVITSTEL</sequence>
<evidence type="ECO:0000313" key="2">
    <source>
        <dbReference type="Proteomes" id="UP000287651"/>
    </source>
</evidence>
<dbReference type="AlphaFoldDB" id="A0A427AIZ9"/>
<reference evidence="1 2" key="1">
    <citation type="journal article" date="2014" name="Agronomy (Basel)">
        <title>A Draft Genome Sequence for Ensete ventricosum, the Drought-Tolerant Tree Against Hunger.</title>
        <authorList>
            <person name="Harrison J."/>
            <person name="Moore K.A."/>
            <person name="Paszkiewicz K."/>
            <person name="Jones T."/>
            <person name="Grant M."/>
            <person name="Ambacheew D."/>
            <person name="Muzemil S."/>
            <person name="Studholme D.J."/>
        </authorList>
    </citation>
    <scope>NUCLEOTIDE SEQUENCE [LARGE SCALE GENOMIC DNA]</scope>
</reference>
<organism evidence="1 2">
    <name type="scientific">Ensete ventricosum</name>
    <name type="common">Abyssinian banana</name>
    <name type="synonym">Musa ensete</name>
    <dbReference type="NCBI Taxonomy" id="4639"/>
    <lineage>
        <taxon>Eukaryota</taxon>
        <taxon>Viridiplantae</taxon>
        <taxon>Streptophyta</taxon>
        <taxon>Embryophyta</taxon>
        <taxon>Tracheophyta</taxon>
        <taxon>Spermatophyta</taxon>
        <taxon>Magnoliopsida</taxon>
        <taxon>Liliopsida</taxon>
        <taxon>Zingiberales</taxon>
        <taxon>Musaceae</taxon>
        <taxon>Ensete</taxon>
    </lineage>
</organism>
<accession>A0A427AIZ9</accession>
<gene>
    <name evidence="1" type="ORF">B296_00029804</name>
</gene>
<protein>
    <recommendedName>
        <fullName evidence="3">UBC core domain-containing protein</fullName>
    </recommendedName>
</protein>
<evidence type="ECO:0000313" key="1">
    <source>
        <dbReference type="EMBL" id="RRT76122.1"/>
    </source>
</evidence>